<organism evidence="1 2">
    <name type="scientific">Escherichia phage PGT2</name>
    <dbReference type="NCBI Taxonomy" id="2047782"/>
    <lineage>
        <taxon>Viruses</taxon>
        <taxon>Duplodnaviria</taxon>
        <taxon>Heunggongvirae</taxon>
        <taxon>Uroviricota</taxon>
        <taxon>Caudoviricetes</taxon>
        <taxon>Autographivirales</taxon>
        <taxon>Autonotataviridae</taxon>
        <taxon>Ermolevavirus</taxon>
        <taxon>Ermolevavirus PGT2</taxon>
    </lineage>
</organism>
<evidence type="ECO:0000313" key="2">
    <source>
        <dbReference type="Proteomes" id="UP000240674"/>
    </source>
</evidence>
<sequence>MRIDDICSPGFVPNSHRLRQETVRAIAFCETIGSAEKAVELQKYFREAIEYLDREIVSSGLPESEKPIVDADAVSPFAEEEVVAEPKPKAKGGKK</sequence>
<proteinExistence type="predicted"/>
<keyword evidence="2" id="KW-1185">Reference proteome</keyword>
<accession>A0A2D2W2U7</accession>
<reference evidence="1 2" key="1">
    <citation type="submission" date="2017-10" db="EMBL/GenBank/DDBJ databases">
        <title>Complete genome sequence of Escherichia coli bacteriophage PGT2.</title>
        <authorList>
            <person name="Kulikov E.E."/>
            <person name="Golomidova A.K."/>
            <person name="Kudryavtseva A.V."/>
            <person name="Letarov A.V."/>
        </authorList>
    </citation>
    <scope>NUCLEOTIDE SEQUENCE [LARGE SCALE GENOMIC DNA]</scope>
</reference>
<dbReference type="EMBL" id="MG201401">
    <property type="protein sequence ID" value="ATS92461.1"/>
    <property type="molecule type" value="Genomic_DNA"/>
</dbReference>
<gene>
    <name evidence="1" type="ORF">PGT2_g00043</name>
</gene>
<dbReference type="Proteomes" id="UP000240674">
    <property type="component" value="Segment"/>
</dbReference>
<evidence type="ECO:0000313" key="1">
    <source>
        <dbReference type="EMBL" id="ATS92461.1"/>
    </source>
</evidence>
<protein>
    <submittedName>
        <fullName evidence="1">Uncharacterized protein</fullName>
    </submittedName>
</protein>
<name>A0A2D2W2U7_9CAUD</name>